<feature type="non-terminal residue" evidence="2">
    <location>
        <position position="1"/>
    </location>
</feature>
<gene>
    <name evidence="2" type="ORF">AVDCRST_MAG12-289</name>
</gene>
<feature type="non-terminal residue" evidence="2">
    <location>
        <position position="89"/>
    </location>
</feature>
<feature type="compositionally biased region" description="Basic and acidic residues" evidence="1">
    <location>
        <begin position="11"/>
        <end position="20"/>
    </location>
</feature>
<sequence>GGADASRRHRVGQDAHDGQGHRAGRAALARDRAQQDARGPARQRVRRFLPEQRRGVLRLLLRLLPARGVRPAHGHLYREGRPDQRGHRP</sequence>
<reference evidence="2" key="1">
    <citation type="submission" date="2020-02" db="EMBL/GenBank/DDBJ databases">
        <authorList>
            <person name="Meier V. D."/>
        </authorList>
    </citation>
    <scope>NUCLEOTIDE SEQUENCE</scope>
    <source>
        <strain evidence="2">AVDCRST_MAG12</strain>
    </source>
</reference>
<dbReference type="AlphaFoldDB" id="A0A6J4RH17"/>
<organism evidence="2">
    <name type="scientific">uncultured Rubrobacteraceae bacterium</name>
    <dbReference type="NCBI Taxonomy" id="349277"/>
    <lineage>
        <taxon>Bacteria</taxon>
        <taxon>Bacillati</taxon>
        <taxon>Actinomycetota</taxon>
        <taxon>Rubrobacteria</taxon>
        <taxon>Rubrobacterales</taxon>
        <taxon>Rubrobacteraceae</taxon>
        <taxon>environmental samples</taxon>
    </lineage>
</organism>
<proteinExistence type="predicted"/>
<feature type="region of interest" description="Disordered" evidence="1">
    <location>
        <begin position="1"/>
        <end position="42"/>
    </location>
</feature>
<protein>
    <submittedName>
        <fullName evidence="2">Excinuclease ABC subunit B</fullName>
    </submittedName>
</protein>
<evidence type="ECO:0000256" key="1">
    <source>
        <dbReference type="SAM" id="MobiDB-lite"/>
    </source>
</evidence>
<accession>A0A6J4RH17</accession>
<dbReference type="EMBL" id="CADCVK010000041">
    <property type="protein sequence ID" value="CAA9465767.1"/>
    <property type="molecule type" value="Genomic_DNA"/>
</dbReference>
<name>A0A6J4RH17_9ACTN</name>
<feature type="compositionally biased region" description="Basic and acidic residues" evidence="1">
    <location>
        <begin position="76"/>
        <end position="89"/>
    </location>
</feature>
<feature type="region of interest" description="Disordered" evidence="1">
    <location>
        <begin position="69"/>
        <end position="89"/>
    </location>
</feature>
<evidence type="ECO:0000313" key="2">
    <source>
        <dbReference type="EMBL" id="CAA9465767.1"/>
    </source>
</evidence>